<evidence type="ECO:0000313" key="4">
    <source>
        <dbReference type="Proteomes" id="UP000723714"/>
    </source>
</evidence>
<dbReference type="EMBL" id="JABACJ020000010">
    <property type="protein sequence ID" value="MBU3876509.1"/>
    <property type="molecule type" value="Genomic_DNA"/>
</dbReference>
<dbReference type="RefSeq" id="WP_216241910.1">
    <property type="nucleotide sequence ID" value="NZ_JABACJ020000010.1"/>
</dbReference>
<feature type="domain" description="DUF4367" evidence="2">
    <location>
        <begin position="225"/>
        <end position="335"/>
    </location>
</feature>
<protein>
    <submittedName>
        <fullName evidence="3">DUF4367 domain-containing protein</fullName>
    </submittedName>
</protein>
<dbReference type="Pfam" id="PF14285">
    <property type="entry name" value="DUF4367"/>
    <property type="match status" value="1"/>
</dbReference>
<sequence length="339" mass="39083">MEQNKRLSLQEEMDNEARKIEEEIAKNPDLKGIEVSDEMEASLLAAIHKYEKENAKVHEKNKITADGAAEELSEELVPDFSVRTNDGNLVQLSEEDLEALRLGREMLKKKNAEEKELFEVNTKYHEHLNRDKSGKEGRTGKGRIFRMPRKKKLAIALIAVFVLVLGTGMTSVGSKSYLKELLDGVLGNQNTKKMNVKDMNIQETEDGEELSAYREIRQKLGFVPVRLGYKPEDMTFSKVSIDKNQGRALVFYQYNNQVIRFAIYAKNADSSLVQKEEDILINTFEVKNTEQVIEVEEYKKKNAKRYLTNFKYNGVDYELKGVMDKEEFTKILKNLIYFN</sequence>
<accession>A0ABS6D4T6</accession>
<name>A0ABS6D4T6_9FIRM</name>
<keyword evidence="4" id="KW-1185">Reference proteome</keyword>
<dbReference type="Proteomes" id="UP000723714">
    <property type="component" value="Unassembled WGS sequence"/>
</dbReference>
<dbReference type="InterPro" id="IPR025377">
    <property type="entry name" value="DUF4367"/>
</dbReference>
<keyword evidence="1" id="KW-1133">Transmembrane helix</keyword>
<evidence type="ECO:0000313" key="3">
    <source>
        <dbReference type="EMBL" id="MBU3876509.1"/>
    </source>
</evidence>
<gene>
    <name evidence="3" type="ORF">HGO97_011870</name>
</gene>
<evidence type="ECO:0000259" key="2">
    <source>
        <dbReference type="Pfam" id="PF14285"/>
    </source>
</evidence>
<proteinExistence type="predicted"/>
<evidence type="ECO:0000256" key="1">
    <source>
        <dbReference type="SAM" id="Phobius"/>
    </source>
</evidence>
<organism evidence="3 4">
    <name type="scientific">Faecalicatena faecalis</name>
    <dbReference type="NCBI Taxonomy" id="2726362"/>
    <lineage>
        <taxon>Bacteria</taxon>
        <taxon>Bacillati</taxon>
        <taxon>Bacillota</taxon>
        <taxon>Clostridia</taxon>
        <taxon>Lachnospirales</taxon>
        <taxon>Lachnospiraceae</taxon>
        <taxon>Faecalicatena</taxon>
    </lineage>
</organism>
<keyword evidence="1" id="KW-0472">Membrane</keyword>
<comment type="caution">
    <text evidence="3">The sequence shown here is derived from an EMBL/GenBank/DDBJ whole genome shotgun (WGS) entry which is preliminary data.</text>
</comment>
<feature type="transmembrane region" description="Helical" evidence="1">
    <location>
        <begin position="153"/>
        <end position="172"/>
    </location>
</feature>
<reference evidence="3 4" key="1">
    <citation type="submission" date="2021-06" db="EMBL/GenBank/DDBJ databases">
        <title>Faecalicatena sp. nov. isolated from porcine feces.</title>
        <authorList>
            <person name="Oh B.S."/>
            <person name="Lee J.H."/>
        </authorList>
    </citation>
    <scope>NUCLEOTIDE SEQUENCE [LARGE SCALE GENOMIC DNA]</scope>
    <source>
        <strain evidence="3 4">AGMB00832</strain>
    </source>
</reference>
<keyword evidence="1" id="KW-0812">Transmembrane</keyword>